<sequence>MVKLPVESIDKDLVSIEVWDNNVILQITFDNCDKECLSYMYGVHSDELQEKYIEEPHILNALHEQPHILNAICEEPDQLNIIKPCVDTKPDVTCDSSSENTIKIENSVEDESDQPNNMAASYESSGDELSCSYSPCKSRGILKRHSLMRKSFSRSISESSLDDCIGSLDYESLDSAIPEDNETSGELSTSLKKTVRFNDVVSRQLYRFNSSILGQKKKNQRKAQKKKKALERRHSESEASEIEDRKEGDQETQNQSYLKHIESCEDKSAKRDENIFHLDM</sequence>
<comment type="caution">
    <text evidence="2">The sequence shown here is derived from an EMBL/GenBank/DDBJ whole genome shotgun (WGS) entry which is preliminary data.</text>
</comment>
<proteinExistence type="predicted"/>
<accession>A0ABD2MPS4</accession>
<feature type="region of interest" description="Disordered" evidence="1">
    <location>
        <begin position="213"/>
        <end position="280"/>
    </location>
</feature>
<evidence type="ECO:0000256" key="1">
    <source>
        <dbReference type="SAM" id="MobiDB-lite"/>
    </source>
</evidence>
<organism evidence="2 3">
    <name type="scientific">Cryptolaemus montrouzieri</name>
    <dbReference type="NCBI Taxonomy" id="559131"/>
    <lineage>
        <taxon>Eukaryota</taxon>
        <taxon>Metazoa</taxon>
        <taxon>Ecdysozoa</taxon>
        <taxon>Arthropoda</taxon>
        <taxon>Hexapoda</taxon>
        <taxon>Insecta</taxon>
        <taxon>Pterygota</taxon>
        <taxon>Neoptera</taxon>
        <taxon>Endopterygota</taxon>
        <taxon>Coleoptera</taxon>
        <taxon>Polyphaga</taxon>
        <taxon>Cucujiformia</taxon>
        <taxon>Coccinelloidea</taxon>
        <taxon>Coccinellidae</taxon>
        <taxon>Scymninae</taxon>
        <taxon>Scymnini</taxon>
        <taxon>Cryptolaemus</taxon>
    </lineage>
</organism>
<feature type="compositionally biased region" description="Basic and acidic residues" evidence="1">
    <location>
        <begin position="232"/>
        <end position="249"/>
    </location>
</feature>
<dbReference type="Proteomes" id="UP001516400">
    <property type="component" value="Unassembled WGS sequence"/>
</dbReference>
<keyword evidence="3" id="KW-1185">Reference proteome</keyword>
<evidence type="ECO:0000313" key="3">
    <source>
        <dbReference type="Proteomes" id="UP001516400"/>
    </source>
</evidence>
<dbReference type="AlphaFoldDB" id="A0ABD2MPS4"/>
<gene>
    <name evidence="2" type="ORF">HHI36_007431</name>
</gene>
<name>A0ABD2MPS4_9CUCU</name>
<reference evidence="2 3" key="1">
    <citation type="journal article" date="2021" name="BMC Biol.">
        <title>Horizontally acquired antibacterial genes associated with adaptive radiation of ladybird beetles.</title>
        <authorList>
            <person name="Li H.S."/>
            <person name="Tang X.F."/>
            <person name="Huang Y.H."/>
            <person name="Xu Z.Y."/>
            <person name="Chen M.L."/>
            <person name="Du X.Y."/>
            <person name="Qiu B.Y."/>
            <person name="Chen P.T."/>
            <person name="Zhang W."/>
            <person name="Slipinski A."/>
            <person name="Escalona H.E."/>
            <person name="Waterhouse R.M."/>
            <person name="Zwick A."/>
            <person name="Pang H."/>
        </authorList>
    </citation>
    <scope>NUCLEOTIDE SEQUENCE [LARGE SCALE GENOMIC DNA]</scope>
    <source>
        <strain evidence="2">SYSU2018</strain>
    </source>
</reference>
<feature type="compositionally biased region" description="Basic and acidic residues" evidence="1">
    <location>
        <begin position="259"/>
        <end position="280"/>
    </location>
</feature>
<feature type="compositionally biased region" description="Basic residues" evidence="1">
    <location>
        <begin position="215"/>
        <end position="231"/>
    </location>
</feature>
<dbReference type="EMBL" id="JABFTP020000021">
    <property type="protein sequence ID" value="KAL3268313.1"/>
    <property type="molecule type" value="Genomic_DNA"/>
</dbReference>
<evidence type="ECO:0000313" key="2">
    <source>
        <dbReference type="EMBL" id="KAL3268313.1"/>
    </source>
</evidence>
<protein>
    <submittedName>
        <fullName evidence="2">Uncharacterized protein</fullName>
    </submittedName>
</protein>